<sequence length="88" mass="9855">MPGLAIELFCISGQATDIDYAIKTPAQPQDYNVKAITVISRETTAVKPQADDNEWASELMELTHMLWIRCNIYAVVVVAAFCTFKFLN</sequence>
<dbReference type="Proteomes" id="UP000828390">
    <property type="component" value="Unassembled WGS sequence"/>
</dbReference>
<keyword evidence="1" id="KW-0812">Transmembrane</keyword>
<name>A0A9D4H937_DREPO</name>
<protein>
    <submittedName>
        <fullName evidence="2">Uncharacterized protein</fullName>
    </submittedName>
</protein>
<evidence type="ECO:0000256" key="1">
    <source>
        <dbReference type="SAM" id="Phobius"/>
    </source>
</evidence>
<evidence type="ECO:0000313" key="3">
    <source>
        <dbReference type="Proteomes" id="UP000828390"/>
    </source>
</evidence>
<feature type="transmembrane region" description="Helical" evidence="1">
    <location>
        <begin position="66"/>
        <end position="87"/>
    </location>
</feature>
<evidence type="ECO:0000313" key="2">
    <source>
        <dbReference type="EMBL" id="KAH3829169.1"/>
    </source>
</evidence>
<dbReference type="AlphaFoldDB" id="A0A9D4H937"/>
<accession>A0A9D4H937</accession>
<keyword evidence="3" id="KW-1185">Reference proteome</keyword>
<organism evidence="2 3">
    <name type="scientific">Dreissena polymorpha</name>
    <name type="common">Zebra mussel</name>
    <name type="synonym">Mytilus polymorpha</name>
    <dbReference type="NCBI Taxonomy" id="45954"/>
    <lineage>
        <taxon>Eukaryota</taxon>
        <taxon>Metazoa</taxon>
        <taxon>Spiralia</taxon>
        <taxon>Lophotrochozoa</taxon>
        <taxon>Mollusca</taxon>
        <taxon>Bivalvia</taxon>
        <taxon>Autobranchia</taxon>
        <taxon>Heteroconchia</taxon>
        <taxon>Euheterodonta</taxon>
        <taxon>Imparidentia</taxon>
        <taxon>Neoheterodontei</taxon>
        <taxon>Myida</taxon>
        <taxon>Dreissenoidea</taxon>
        <taxon>Dreissenidae</taxon>
        <taxon>Dreissena</taxon>
    </lineage>
</organism>
<proteinExistence type="predicted"/>
<reference evidence="2" key="1">
    <citation type="journal article" date="2019" name="bioRxiv">
        <title>The Genome of the Zebra Mussel, Dreissena polymorpha: A Resource for Invasive Species Research.</title>
        <authorList>
            <person name="McCartney M.A."/>
            <person name="Auch B."/>
            <person name="Kono T."/>
            <person name="Mallez S."/>
            <person name="Zhang Y."/>
            <person name="Obille A."/>
            <person name="Becker A."/>
            <person name="Abrahante J.E."/>
            <person name="Garbe J."/>
            <person name="Badalamenti J.P."/>
            <person name="Herman A."/>
            <person name="Mangelson H."/>
            <person name="Liachko I."/>
            <person name="Sullivan S."/>
            <person name="Sone E.D."/>
            <person name="Koren S."/>
            <person name="Silverstein K.A.T."/>
            <person name="Beckman K.B."/>
            <person name="Gohl D.M."/>
        </authorList>
    </citation>
    <scope>NUCLEOTIDE SEQUENCE</scope>
    <source>
        <strain evidence="2">Duluth1</strain>
        <tissue evidence="2">Whole animal</tissue>
    </source>
</reference>
<gene>
    <name evidence="2" type="ORF">DPMN_131160</name>
</gene>
<reference evidence="2" key="2">
    <citation type="submission" date="2020-11" db="EMBL/GenBank/DDBJ databases">
        <authorList>
            <person name="McCartney M.A."/>
            <person name="Auch B."/>
            <person name="Kono T."/>
            <person name="Mallez S."/>
            <person name="Becker A."/>
            <person name="Gohl D.M."/>
            <person name="Silverstein K.A.T."/>
            <person name="Koren S."/>
            <person name="Bechman K.B."/>
            <person name="Herman A."/>
            <person name="Abrahante J.E."/>
            <person name="Garbe J."/>
        </authorList>
    </citation>
    <scope>NUCLEOTIDE SEQUENCE</scope>
    <source>
        <strain evidence="2">Duluth1</strain>
        <tissue evidence="2">Whole animal</tissue>
    </source>
</reference>
<keyword evidence="1" id="KW-1133">Transmembrane helix</keyword>
<comment type="caution">
    <text evidence="2">The sequence shown here is derived from an EMBL/GenBank/DDBJ whole genome shotgun (WGS) entry which is preliminary data.</text>
</comment>
<dbReference type="EMBL" id="JAIWYP010000005">
    <property type="protein sequence ID" value="KAH3829169.1"/>
    <property type="molecule type" value="Genomic_DNA"/>
</dbReference>
<keyword evidence="1" id="KW-0472">Membrane</keyword>